<dbReference type="AlphaFoldDB" id="A0AA39GXS5"/>
<dbReference type="GO" id="GO:0090263">
    <property type="term" value="P:positive regulation of canonical Wnt signaling pathway"/>
    <property type="evidence" value="ECO:0007669"/>
    <property type="project" value="TreeGrafter"/>
</dbReference>
<evidence type="ECO:0000313" key="13">
    <source>
        <dbReference type="Proteomes" id="UP001175271"/>
    </source>
</evidence>
<dbReference type="GO" id="GO:0016477">
    <property type="term" value="P:cell migration"/>
    <property type="evidence" value="ECO:0007669"/>
    <property type="project" value="TreeGrafter"/>
</dbReference>
<evidence type="ECO:0000256" key="3">
    <source>
        <dbReference type="ARBA" id="ARBA00022475"/>
    </source>
</evidence>
<evidence type="ECO:0000256" key="6">
    <source>
        <dbReference type="ARBA" id="ARBA00022974"/>
    </source>
</evidence>
<evidence type="ECO:0000256" key="9">
    <source>
        <dbReference type="ARBA" id="ARBA00023207"/>
    </source>
</evidence>
<keyword evidence="7" id="KW-0472">Membrane</keyword>
<dbReference type="GO" id="GO:0005576">
    <property type="term" value="C:extracellular region"/>
    <property type="evidence" value="ECO:0007669"/>
    <property type="project" value="TreeGrafter"/>
</dbReference>
<evidence type="ECO:0000256" key="1">
    <source>
        <dbReference type="ARBA" id="ARBA00004609"/>
    </source>
</evidence>
<evidence type="ECO:0000256" key="8">
    <source>
        <dbReference type="ARBA" id="ARBA00023180"/>
    </source>
</evidence>
<evidence type="ECO:0000256" key="2">
    <source>
        <dbReference type="ARBA" id="ARBA00010260"/>
    </source>
</evidence>
<evidence type="ECO:0000256" key="7">
    <source>
        <dbReference type="ARBA" id="ARBA00023136"/>
    </source>
</evidence>
<keyword evidence="6" id="KW-0654">Proteoglycan</keyword>
<dbReference type="EMBL" id="JAUCMV010000005">
    <property type="protein sequence ID" value="KAK0395545.1"/>
    <property type="molecule type" value="Genomic_DNA"/>
</dbReference>
<keyword evidence="4" id="KW-0336">GPI-anchor</keyword>
<comment type="similarity">
    <text evidence="2 11">Belongs to the glypican family.</text>
</comment>
<dbReference type="InterPro" id="IPR001863">
    <property type="entry name" value="Glypican"/>
</dbReference>
<protein>
    <submittedName>
        <fullName evidence="12">Uncharacterized protein</fullName>
    </submittedName>
</protein>
<dbReference type="PANTHER" id="PTHR10822:SF29">
    <property type="entry name" value="DIVISION ABNORMALLY DELAYED PROTEIN"/>
    <property type="match status" value="1"/>
</dbReference>
<sequence>MEDEATVRFESMIKQRVGTLREFFDTQTKKFQGLFRDSLKAAFVDLDQMFALTYGPFYLSHSQIFEDFFERLSNAFSTTLHLDPVRLILDDFYRTLYRTIFGLMNPLYKIGAKEEKCLNEIYGDVRPFGDLTESVERRLLRTFNIWKSFLKVMQEMHNLVDNMVTDKPSPNPFNIVLDMMIRMSDRLSRVHEPKSVLQPVIVDISDAVMAFQERGQVISQIIIGRCFQRMNAKEKRSVNEIISATRKQTQSLGNIDLEGKFHDFTEMLLRMKGFWTLLPQSICQEDQVAAPLDDSCWDGSDKILRQRIKLNSLSEYISSALEGVFKDVEYIEGSASDSFLYDDEDFAESSGTTVSIEIVNVDSENVKIDDSCNNNL</sequence>
<evidence type="ECO:0000256" key="11">
    <source>
        <dbReference type="RuleBase" id="RU003518"/>
    </source>
</evidence>
<dbReference type="Proteomes" id="UP001175271">
    <property type="component" value="Unassembled WGS sequence"/>
</dbReference>
<keyword evidence="9" id="KW-0357">Heparan sulfate</keyword>
<keyword evidence="10" id="KW-0449">Lipoprotein</keyword>
<proteinExistence type="inferred from homology"/>
<reference evidence="12" key="1">
    <citation type="submission" date="2023-06" db="EMBL/GenBank/DDBJ databases">
        <title>Genomic analysis of the entomopathogenic nematode Steinernema hermaphroditum.</title>
        <authorList>
            <person name="Schwarz E.M."/>
            <person name="Heppert J.K."/>
            <person name="Baniya A."/>
            <person name="Schwartz H.T."/>
            <person name="Tan C.-H."/>
            <person name="Antoshechkin I."/>
            <person name="Sternberg P.W."/>
            <person name="Goodrich-Blair H."/>
            <person name="Dillman A.R."/>
        </authorList>
    </citation>
    <scope>NUCLEOTIDE SEQUENCE</scope>
    <source>
        <strain evidence="12">PS9179</strain>
        <tissue evidence="12">Whole animal</tissue>
    </source>
</reference>
<comment type="subcellular location">
    <subcellularLocation>
        <location evidence="1">Cell membrane</location>
        <topology evidence="1">Lipid-anchor</topology>
        <topology evidence="1">GPI-anchor</topology>
    </subcellularLocation>
</comment>
<keyword evidence="5" id="KW-0732">Signal</keyword>
<dbReference type="GO" id="GO:1905475">
    <property type="term" value="P:regulation of protein localization to membrane"/>
    <property type="evidence" value="ECO:0007669"/>
    <property type="project" value="TreeGrafter"/>
</dbReference>
<dbReference type="Pfam" id="PF01153">
    <property type="entry name" value="Glypican"/>
    <property type="match status" value="2"/>
</dbReference>
<evidence type="ECO:0000256" key="5">
    <source>
        <dbReference type="ARBA" id="ARBA00022729"/>
    </source>
</evidence>
<comment type="caution">
    <text evidence="12">The sequence shown here is derived from an EMBL/GenBank/DDBJ whole genome shotgun (WGS) entry which is preliminary data.</text>
</comment>
<accession>A0AA39GXS5</accession>
<evidence type="ECO:0000256" key="4">
    <source>
        <dbReference type="ARBA" id="ARBA00022622"/>
    </source>
</evidence>
<dbReference type="GO" id="GO:0098552">
    <property type="term" value="C:side of membrane"/>
    <property type="evidence" value="ECO:0007669"/>
    <property type="project" value="UniProtKB-KW"/>
</dbReference>
<dbReference type="GO" id="GO:0009986">
    <property type="term" value="C:cell surface"/>
    <property type="evidence" value="ECO:0007669"/>
    <property type="project" value="TreeGrafter"/>
</dbReference>
<keyword evidence="8" id="KW-0325">Glycoprotein</keyword>
<name>A0AA39GXS5_9BILA</name>
<dbReference type="PANTHER" id="PTHR10822">
    <property type="entry name" value="GLYPICAN"/>
    <property type="match status" value="1"/>
</dbReference>
<keyword evidence="3" id="KW-1003">Cell membrane</keyword>
<organism evidence="12 13">
    <name type="scientific">Steinernema hermaphroditum</name>
    <dbReference type="NCBI Taxonomy" id="289476"/>
    <lineage>
        <taxon>Eukaryota</taxon>
        <taxon>Metazoa</taxon>
        <taxon>Ecdysozoa</taxon>
        <taxon>Nematoda</taxon>
        <taxon>Chromadorea</taxon>
        <taxon>Rhabditida</taxon>
        <taxon>Tylenchina</taxon>
        <taxon>Panagrolaimomorpha</taxon>
        <taxon>Strongyloidoidea</taxon>
        <taxon>Steinernematidae</taxon>
        <taxon>Steinernema</taxon>
    </lineage>
</organism>
<keyword evidence="13" id="KW-1185">Reference proteome</keyword>
<gene>
    <name evidence="12" type="ORF">QR680_001331</name>
</gene>
<evidence type="ECO:0000256" key="10">
    <source>
        <dbReference type="ARBA" id="ARBA00023288"/>
    </source>
</evidence>
<dbReference type="GO" id="GO:0005886">
    <property type="term" value="C:plasma membrane"/>
    <property type="evidence" value="ECO:0007669"/>
    <property type="project" value="UniProtKB-SubCell"/>
</dbReference>
<evidence type="ECO:0000313" key="12">
    <source>
        <dbReference type="EMBL" id="KAK0395545.1"/>
    </source>
</evidence>